<proteinExistence type="predicted"/>
<keyword evidence="1" id="KW-0378">Hydrolase</keyword>
<dbReference type="EMBL" id="PP791527">
    <property type="protein sequence ID" value="XBC24059.1"/>
    <property type="molecule type" value="Genomic_DNA"/>
</dbReference>
<reference evidence="1" key="1">
    <citation type="submission" date="2024-05" db="EMBL/GenBank/DDBJ databases">
        <authorList>
            <person name="Mosharraf F.B."/>
            <person name="Rowell A."/>
            <person name="Christopher M."/>
            <person name="Bernard J."/>
            <person name="Rojas K."/>
            <person name="Bono L.M."/>
        </authorList>
    </citation>
    <scope>NUCLEOTIDE SEQUENCE</scope>
</reference>
<dbReference type="InterPro" id="IPR027417">
    <property type="entry name" value="P-loop_NTPase"/>
</dbReference>
<accession>A0AAU7B8L1</accession>
<organism evidence="1">
    <name type="scientific">Pseudomonas phage BL5</name>
    <dbReference type="NCBI Taxonomy" id="3109218"/>
    <lineage>
        <taxon>Viruses</taxon>
    </lineage>
</organism>
<protein>
    <submittedName>
        <fullName evidence="1">Hydrolase</fullName>
    </submittedName>
</protein>
<dbReference type="SUPFAM" id="SSF52540">
    <property type="entry name" value="P-loop containing nucleoside triphosphate hydrolases"/>
    <property type="match status" value="1"/>
</dbReference>
<sequence>MLDFMIIGLPRSGTTWAANLFTTDAVLCHHDPLYHTHYSEWDEKLPTNAGSAVGVSCTGIWRWTDWLNTHRAKKIILHRDSAEIADSMRHIGLPELDLIDGQQKLDCIIGLHVPHSDLFDPRKCCDLWDYVMGGDVPFNWKRHDMLVDIEMQPKFSGLSVGKHVTRRLMIELASAGDEE</sequence>
<dbReference type="GO" id="GO:0016787">
    <property type="term" value="F:hydrolase activity"/>
    <property type="evidence" value="ECO:0007669"/>
    <property type="project" value="UniProtKB-KW"/>
</dbReference>
<evidence type="ECO:0000313" key="1">
    <source>
        <dbReference type="EMBL" id="XBC24059.1"/>
    </source>
</evidence>
<dbReference type="Gene3D" id="3.40.50.300">
    <property type="entry name" value="P-loop containing nucleotide triphosphate hydrolases"/>
    <property type="match status" value="1"/>
</dbReference>
<name>A0AAU7B8L1_9VIRU</name>